<gene>
    <name evidence="1" type="ordered locus">pNG2037</name>
</gene>
<dbReference type="EnsemblBacteria" id="AAV44329">
    <property type="protein sequence ID" value="AAV44329"/>
    <property type="gene ID" value="pNG2037"/>
</dbReference>
<reference evidence="1 2" key="1">
    <citation type="journal article" date="2004" name="Genome Res.">
        <title>Genome sequence of Haloarcula marismortui: a halophilic archaeon from the Dead Sea.</title>
        <authorList>
            <person name="Baliga N.S."/>
            <person name="Bonneau R."/>
            <person name="Facciotti M.T."/>
            <person name="Pan M."/>
            <person name="Glusman G."/>
            <person name="Deutsch E.W."/>
            <person name="Shannon P."/>
            <person name="Chiu Y."/>
            <person name="Weng R.S."/>
            <person name="Gan R.R."/>
            <person name="Hung P."/>
            <person name="Date S.V."/>
            <person name="Marcotte E."/>
            <person name="Hood L."/>
            <person name="Ng W.V."/>
        </authorList>
    </citation>
    <scope>NUCLEOTIDE SEQUENCE [LARGE SCALE GENOMIC DNA]</scope>
    <source>
        <strain evidence="2">ATCC 43049 / DSM 3752 / JCM 8966 / VKM B-1809</strain>
        <plasmid evidence="2">Plasmid pNG200</plasmid>
    </source>
</reference>
<dbReference type="AlphaFoldDB" id="Q5V823"/>
<dbReference type="EMBL" id="AY596291">
    <property type="protein sequence ID" value="AAV44329.1"/>
    <property type="molecule type" value="Genomic_DNA"/>
</dbReference>
<dbReference type="Proteomes" id="UP000001169">
    <property type="component" value="Plasmid pNG200"/>
</dbReference>
<sequence length="34" mass="3618">MQFGGFEDAFINALRGIASNGADAIGNIMPRFCI</sequence>
<dbReference type="KEGG" id="hma:pNG2037"/>
<keyword evidence="1" id="KW-0614">Plasmid</keyword>
<name>Q5V823_HALMA</name>
<proteinExistence type="predicted"/>
<evidence type="ECO:0000313" key="1">
    <source>
        <dbReference type="EMBL" id="AAV44329.1"/>
    </source>
</evidence>
<accession>Q5V823</accession>
<organism evidence="1 2">
    <name type="scientific">Haloarcula marismortui (strain ATCC 43049 / DSM 3752 / JCM 8966 / VKM B-1809)</name>
    <name type="common">Halobacterium marismortui</name>
    <dbReference type="NCBI Taxonomy" id="272569"/>
    <lineage>
        <taxon>Archaea</taxon>
        <taxon>Methanobacteriati</taxon>
        <taxon>Methanobacteriota</taxon>
        <taxon>Stenosarchaea group</taxon>
        <taxon>Halobacteria</taxon>
        <taxon>Halobacteriales</taxon>
        <taxon>Haloarculaceae</taxon>
        <taxon>Haloarcula</taxon>
    </lineage>
</organism>
<dbReference type="HOGENOM" id="CLU_3371311_0_0_2"/>
<evidence type="ECO:0000313" key="2">
    <source>
        <dbReference type="Proteomes" id="UP000001169"/>
    </source>
</evidence>
<geneLocation type="plasmid" evidence="1 2">
    <name>pNG200</name>
</geneLocation>
<protein>
    <submittedName>
        <fullName evidence="1">Uncharacterized protein</fullName>
    </submittedName>
</protein>
<keyword evidence="2" id="KW-1185">Reference proteome</keyword>